<dbReference type="KEGG" id="poj:PtoMrB4_14790"/>
<sequence length="119" mass="13195">MPALQPLLSHSEQAMNESSSTLYAKLLGETAAITWEELQPFFARGQLLWVEGQEDLVGVALAVAEDDKPQVAALLQAGKLERVEEARARDLLERDPTLWAVVVAPWVLVQERLEAPARH</sequence>
<evidence type="ECO:0008006" key="3">
    <source>
        <dbReference type="Google" id="ProtNLM"/>
    </source>
</evidence>
<evidence type="ECO:0000313" key="2">
    <source>
        <dbReference type="Proteomes" id="UP000501237"/>
    </source>
</evidence>
<dbReference type="AlphaFoldDB" id="A0A679GEP5"/>
<gene>
    <name evidence="1" type="ORF">PtoMrB4_14790</name>
</gene>
<organism evidence="1 2">
    <name type="scientific">Metapseudomonas otitidis</name>
    <dbReference type="NCBI Taxonomy" id="319939"/>
    <lineage>
        <taxon>Bacteria</taxon>
        <taxon>Pseudomonadati</taxon>
        <taxon>Pseudomonadota</taxon>
        <taxon>Gammaproteobacteria</taxon>
        <taxon>Pseudomonadales</taxon>
        <taxon>Pseudomonadaceae</taxon>
        <taxon>Metapseudomonas</taxon>
    </lineage>
</organism>
<reference evidence="1 2" key="1">
    <citation type="journal article" date="2020" name="Microbiol. Resour. Announc.">
        <title>Complete genome sequence of Pseudomonas otitidis strain MrB4, isolated from Lake Biwa in Japan.</title>
        <authorList>
            <person name="Miyazaki K."/>
            <person name="Hase E."/>
            <person name="Maruya T."/>
        </authorList>
    </citation>
    <scope>NUCLEOTIDE SEQUENCE [LARGE SCALE GENOMIC DNA]</scope>
    <source>
        <strain evidence="1 2">MrB4</strain>
    </source>
</reference>
<dbReference type="InterPro" id="IPR018741">
    <property type="entry name" value="DUF2288"/>
</dbReference>
<dbReference type="Pfam" id="PF10052">
    <property type="entry name" value="DUF2288"/>
    <property type="match status" value="1"/>
</dbReference>
<evidence type="ECO:0000313" key="1">
    <source>
        <dbReference type="EMBL" id="BCA27502.1"/>
    </source>
</evidence>
<accession>A0A679GEP5</accession>
<dbReference type="Proteomes" id="UP000501237">
    <property type="component" value="Chromosome"/>
</dbReference>
<dbReference type="EMBL" id="AP022642">
    <property type="protein sequence ID" value="BCA27502.1"/>
    <property type="molecule type" value="Genomic_DNA"/>
</dbReference>
<name>A0A679GEP5_9GAMM</name>
<proteinExistence type="predicted"/>
<protein>
    <recommendedName>
        <fullName evidence="3">DUF2288 domain-containing protein</fullName>
    </recommendedName>
</protein>